<evidence type="ECO:0000256" key="9">
    <source>
        <dbReference type="ARBA" id="ARBA00048793"/>
    </source>
</evidence>
<evidence type="ECO:0000259" key="12">
    <source>
        <dbReference type="Pfam" id="PF08546"/>
    </source>
</evidence>
<dbReference type="OrthoDB" id="6530772at2"/>
<organism evidence="13 14">
    <name type="scientific">Kushneria sinocarnis</name>
    <dbReference type="NCBI Taxonomy" id="595502"/>
    <lineage>
        <taxon>Bacteria</taxon>
        <taxon>Pseudomonadati</taxon>
        <taxon>Pseudomonadota</taxon>
        <taxon>Gammaproteobacteria</taxon>
        <taxon>Oceanospirillales</taxon>
        <taxon>Halomonadaceae</taxon>
        <taxon>Kushneria</taxon>
    </lineage>
</organism>
<evidence type="ECO:0000256" key="6">
    <source>
        <dbReference type="ARBA" id="ARBA00022857"/>
    </source>
</evidence>
<dbReference type="Proteomes" id="UP000281975">
    <property type="component" value="Unassembled WGS sequence"/>
</dbReference>
<comment type="similarity">
    <text evidence="2 10">Belongs to the ketopantoate reductase family.</text>
</comment>
<dbReference type="PANTHER" id="PTHR43765:SF2">
    <property type="entry name" value="2-DEHYDROPANTOATE 2-REDUCTASE"/>
    <property type="match status" value="1"/>
</dbReference>
<dbReference type="FunFam" id="1.10.1040.10:FF:000017">
    <property type="entry name" value="2-dehydropantoate 2-reductase"/>
    <property type="match status" value="1"/>
</dbReference>
<dbReference type="Gene3D" id="3.40.50.720">
    <property type="entry name" value="NAD(P)-binding Rossmann-like Domain"/>
    <property type="match status" value="1"/>
</dbReference>
<name>A0A420WVZ3_9GAMM</name>
<evidence type="ECO:0000256" key="2">
    <source>
        <dbReference type="ARBA" id="ARBA00007870"/>
    </source>
</evidence>
<evidence type="ECO:0000313" key="14">
    <source>
        <dbReference type="Proteomes" id="UP000281975"/>
    </source>
</evidence>
<evidence type="ECO:0000259" key="11">
    <source>
        <dbReference type="Pfam" id="PF02558"/>
    </source>
</evidence>
<evidence type="ECO:0000256" key="5">
    <source>
        <dbReference type="ARBA" id="ARBA00022655"/>
    </source>
</evidence>
<dbReference type="PANTHER" id="PTHR43765">
    <property type="entry name" value="2-DEHYDROPANTOATE 2-REDUCTASE-RELATED"/>
    <property type="match status" value="1"/>
</dbReference>
<accession>A0A420WVZ3</accession>
<dbReference type="Pfam" id="PF08546">
    <property type="entry name" value="ApbA_C"/>
    <property type="match status" value="1"/>
</dbReference>
<evidence type="ECO:0000256" key="7">
    <source>
        <dbReference type="ARBA" id="ARBA00023002"/>
    </source>
</evidence>
<dbReference type="GO" id="GO:0008677">
    <property type="term" value="F:2-dehydropantoate 2-reductase activity"/>
    <property type="evidence" value="ECO:0007669"/>
    <property type="project" value="UniProtKB-EC"/>
</dbReference>
<sequence>MKIAIMGAGAVGCYYGAMLARAGHDVTLIGRAAHVEAIRARGLLLETATRHEHLPVRATTGPEGVRGAALVLCCVKSTDTVAAGEAMAPWLAEDAVVLSLQNGVDNAERLQPVLDRPVIPTVVYVATAMGGPGHVQHHGRGELVLGPGPESERMAGLLSEAAIPAEVSDNALGALWAKLIINCAWNALSAIAQRPYGKLSRGVGVTRVMDEVVGECLAVAHACGVHIPGDVRGTVTAIATSMPNQFSSTAQDLARGRTSEIDHLNGYIVRRGEARGVATPVNRTLHALVKLLERRDETTAGA</sequence>
<keyword evidence="7 10" id="KW-0560">Oxidoreductase</keyword>
<comment type="pathway">
    <text evidence="1 10">Cofactor biosynthesis; (R)-pantothenate biosynthesis; (R)-pantoate from 3-methyl-2-oxobutanoate: step 2/2.</text>
</comment>
<dbReference type="RefSeq" id="WP_121172770.1">
    <property type="nucleotide sequence ID" value="NZ_RBIN01000005.1"/>
</dbReference>
<comment type="catalytic activity">
    <reaction evidence="9 10">
        <text>(R)-pantoate + NADP(+) = 2-dehydropantoate + NADPH + H(+)</text>
        <dbReference type="Rhea" id="RHEA:16233"/>
        <dbReference type="ChEBI" id="CHEBI:11561"/>
        <dbReference type="ChEBI" id="CHEBI:15378"/>
        <dbReference type="ChEBI" id="CHEBI:15980"/>
        <dbReference type="ChEBI" id="CHEBI:57783"/>
        <dbReference type="ChEBI" id="CHEBI:58349"/>
        <dbReference type="EC" id="1.1.1.169"/>
    </reaction>
</comment>
<reference evidence="13 14" key="1">
    <citation type="submission" date="2018-10" db="EMBL/GenBank/DDBJ databases">
        <title>Genomic Encyclopedia of Type Strains, Phase IV (KMG-IV): sequencing the most valuable type-strain genomes for metagenomic binning, comparative biology and taxonomic classification.</title>
        <authorList>
            <person name="Goeker M."/>
        </authorList>
    </citation>
    <scope>NUCLEOTIDE SEQUENCE [LARGE SCALE GENOMIC DNA]</scope>
    <source>
        <strain evidence="13 14">DSM 23229</strain>
    </source>
</reference>
<gene>
    <name evidence="13" type="ORF">C7446_1806</name>
</gene>
<dbReference type="NCBIfam" id="TIGR00745">
    <property type="entry name" value="apbA_panE"/>
    <property type="match status" value="1"/>
</dbReference>
<keyword evidence="14" id="KW-1185">Reference proteome</keyword>
<dbReference type="InterPro" id="IPR008927">
    <property type="entry name" value="6-PGluconate_DH-like_C_sf"/>
</dbReference>
<feature type="domain" description="Ketopantoate reductase N-terminal" evidence="11">
    <location>
        <begin position="3"/>
        <end position="149"/>
    </location>
</feature>
<evidence type="ECO:0000256" key="3">
    <source>
        <dbReference type="ARBA" id="ARBA00013014"/>
    </source>
</evidence>
<keyword evidence="5 10" id="KW-0566">Pantothenate biosynthesis</keyword>
<dbReference type="InterPro" id="IPR003710">
    <property type="entry name" value="ApbA"/>
</dbReference>
<dbReference type="SUPFAM" id="SSF48179">
    <property type="entry name" value="6-phosphogluconate dehydrogenase C-terminal domain-like"/>
    <property type="match status" value="1"/>
</dbReference>
<dbReference type="EC" id="1.1.1.169" evidence="3 10"/>
<dbReference type="Pfam" id="PF02558">
    <property type="entry name" value="ApbA"/>
    <property type="match status" value="1"/>
</dbReference>
<dbReference type="GO" id="GO:0015940">
    <property type="term" value="P:pantothenate biosynthetic process"/>
    <property type="evidence" value="ECO:0007669"/>
    <property type="project" value="UniProtKB-UniPathway"/>
</dbReference>
<evidence type="ECO:0000256" key="4">
    <source>
        <dbReference type="ARBA" id="ARBA00019465"/>
    </source>
</evidence>
<comment type="caution">
    <text evidence="13">The sequence shown here is derived from an EMBL/GenBank/DDBJ whole genome shotgun (WGS) entry which is preliminary data.</text>
</comment>
<dbReference type="InterPro" id="IPR013332">
    <property type="entry name" value="KPR_N"/>
</dbReference>
<dbReference type="GO" id="GO:0005737">
    <property type="term" value="C:cytoplasm"/>
    <property type="evidence" value="ECO:0007669"/>
    <property type="project" value="TreeGrafter"/>
</dbReference>
<comment type="function">
    <text evidence="10">Catalyzes the NADPH-dependent reduction of ketopantoate into pantoic acid.</text>
</comment>
<dbReference type="SUPFAM" id="SSF51735">
    <property type="entry name" value="NAD(P)-binding Rossmann-fold domains"/>
    <property type="match status" value="1"/>
</dbReference>
<evidence type="ECO:0000256" key="1">
    <source>
        <dbReference type="ARBA" id="ARBA00004994"/>
    </source>
</evidence>
<dbReference type="InterPro" id="IPR013328">
    <property type="entry name" value="6PGD_dom2"/>
</dbReference>
<evidence type="ECO:0000313" key="13">
    <source>
        <dbReference type="EMBL" id="RKR03285.1"/>
    </source>
</evidence>
<dbReference type="EMBL" id="RBIN01000005">
    <property type="protein sequence ID" value="RKR03285.1"/>
    <property type="molecule type" value="Genomic_DNA"/>
</dbReference>
<protein>
    <recommendedName>
        <fullName evidence="4 10">2-dehydropantoate 2-reductase</fullName>
        <ecNumber evidence="3 10">1.1.1.169</ecNumber>
    </recommendedName>
    <alternativeName>
        <fullName evidence="8 10">Ketopantoate reductase</fullName>
    </alternativeName>
</protein>
<dbReference type="GO" id="GO:0050661">
    <property type="term" value="F:NADP binding"/>
    <property type="evidence" value="ECO:0007669"/>
    <property type="project" value="TreeGrafter"/>
</dbReference>
<dbReference type="UniPathway" id="UPA00028">
    <property type="reaction ID" value="UER00004"/>
</dbReference>
<evidence type="ECO:0000256" key="8">
    <source>
        <dbReference type="ARBA" id="ARBA00032024"/>
    </source>
</evidence>
<dbReference type="InterPro" id="IPR013752">
    <property type="entry name" value="KPA_reductase"/>
</dbReference>
<dbReference type="InterPro" id="IPR050838">
    <property type="entry name" value="Ketopantoate_reductase"/>
</dbReference>
<dbReference type="InterPro" id="IPR036291">
    <property type="entry name" value="NAD(P)-bd_dom_sf"/>
</dbReference>
<dbReference type="Gene3D" id="1.10.1040.10">
    <property type="entry name" value="N-(1-d-carboxylethyl)-l-norvaline Dehydrogenase, domain 2"/>
    <property type="match status" value="1"/>
</dbReference>
<proteinExistence type="inferred from homology"/>
<evidence type="ECO:0000256" key="10">
    <source>
        <dbReference type="RuleBase" id="RU362068"/>
    </source>
</evidence>
<keyword evidence="6 10" id="KW-0521">NADP</keyword>
<dbReference type="AlphaFoldDB" id="A0A420WVZ3"/>
<feature type="domain" description="Ketopantoate reductase C-terminal" evidence="12">
    <location>
        <begin position="172"/>
        <end position="293"/>
    </location>
</feature>